<comment type="caution">
    <text evidence="2">The sequence shown here is derived from an EMBL/GenBank/DDBJ whole genome shotgun (WGS) entry which is preliminary data.</text>
</comment>
<accession>A0ABV2T3M8</accession>
<dbReference type="RefSeq" id="WP_354659861.1">
    <property type="nucleotide sequence ID" value="NZ_JBEXAC010000001.1"/>
</dbReference>
<dbReference type="Proteomes" id="UP001549749">
    <property type="component" value="Unassembled WGS sequence"/>
</dbReference>
<organism evidence="2 3">
    <name type="scientific">Chitinophaga defluvii</name>
    <dbReference type="NCBI Taxonomy" id="3163343"/>
    <lineage>
        <taxon>Bacteria</taxon>
        <taxon>Pseudomonadati</taxon>
        <taxon>Bacteroidota</taxon>
        <taxon>Chitinophagia</taxon>
        <taxon>Chitinophagales</taxon>
        <taxon>Chitinophagaceae</taxon>
        <taxon>Chitinophaga</taxon>
    </lineage>
</organism>
<keyword evidence="1" id="KW-0732">Signal</keyword>
<feature type="chain" id="PRO_5046947365" evidence="1">
    <location>
        <begin position="22"/>
        <end position="544"/>
    </location>
</feature>
<sequence length="544" mass="61315">MKLFWCSLCLWIIGWGSTLQAQPPQVQLGPAFNEPVDGWDKLLLLKNGHTVYLHFTRKAGIEVTIYNQQRTIVATDTIVGAGWDARNMGETEVDGIFEMNGQVVIFLQQLIKYKPCLFRIVLDSENGSVIREDRLGELPSILQKDVYALNNLASHDCFVEKDANSGYYAVALFAGGEIRRDENTHERVRLLHFSPNHELINQACYYLPDSTFRYFTYLGMAVADSSQVLLATTGFNPRSKTTVAASKVIVSTLKSSRQTFEHQPLHYTAGTGNVKANIQYQAARHLFRLLLVLPAGKGRKEDGYQVFLNDIEAIDGKLKSHHPLQWDKTSAYAQQHLGYTGTYSGLPQQWFLHEDGSSTLLLENLSQFTQGHHQYLKQHTNLGDIGICQLDTAGIETDGTAIAKAQVVNGICEPFYLQRKVKGEWSFRNKIQALNTNTYLSFEYLRGTQATFLLFNDYLQYLEKGGSEKAHKPLKYANDANLVCYRYQNGHVQRTFPFGVPDADKGYYCMLGASDYAAEGNIYATVMISRNGSDKKAYIAWLQL</sequence>
<evidence type="ECO:0000313" key="2">
    <source>
        <dbReference type="EMBL" id="MET6997222.1"/>
    </source>
</evidence>
<keyword evidence="3" id="KW-1185">Reference proteome</keyword>
<feature type="signal peptide" evidence="1">
    <location>
        <begin position="1"/>
        <end position="21"/>
    </location>
</feature>
<gene>
    <name evidence="2" type="ORF">ABR189_07565</name>
</gene>
<protein>
    <submittedName>
        <fullName evidence="2">Uncharacterized protein</fullName>
    </submittedName>
</protein>
<evidence type="ECO:0000313" key="3">
    <source>
        <dbReference type="Proteomes" id="UP001549749"/>
    </source>
</evidence>
<dbReference type="EMBL" id="JBEXAC010000001">
    <property type="protein sequence ID" value="MET6997222.1"/>
    <property type="molecule type" value="Genomic_DNA"/>
</dbReference>
<reference evidence="2 3" key="1">
    <citation type="submission" date="2024-06" db="EMBL/GenBank/DDBJ databases">
        <title>Chitinophaga defluvii sp. nov., isolated from municipal sewage.</title>
        <authorList>
            <person name="Zhang L."/>
        </authorList>
    </citation>
    <scope>NUCLEOTIDE SEQUENCE [LARGE SCALE GENOMIC DNA]</scope>
    <source>
        <strain evidence="2 3">H8</strain>
    </source>
</reference>
<evidence type="ECO:0000256" key="1">
    <source>
        <dbReference type="SAM" id="SignalP"/>
    </source>
</evidence>
<proteinExistence type="predicted"/>
<name>A0ABV2T3M8_9BACT</name>